<keyword evidence="2" id="KW-0812">Transmembrane</keyword>
<sequence>MHATPSARHCEGVLTLDDASSIETPQQQAALGHLSPPPTPYSKITILRFFPPSHRDNTNTQKNLEPNHSSASPLPALRHIPSNPDPHRRSNATPRHATRATNLDHCVETKRDCHKTRRLPHSKVHPIVVLVLLLELKLKLVLVFVFVLLLITQEIGSNFTLLHKKSSEVTNQGPRRN</sequence>
<feature type="transmembrane region" description="Helical" evidence="2">
    <location>
        <begin position="127"/>
        <end position="151"/>
    </location>
</feature>
<accession>A0A2R6WNL1</accession>
<feature type="compositionally biased region" description="Polar residues" evidence="1">
    <location>
        <begin position="58"/>
        <end position="72"/>
    </location>
</feature>
<dbReference type="EMBL" id="KZ772743">
    <property type="protein sequence ID" value="PTQ35433.1"/>
    <property type="molecule type" value="Genomic_DNA"/>
</dbReference>
<dbReference type="Proteomes" id="UP000244005">
    <property type="component" value="Unassembled WGS sequence"/>
</dbReference>
<gene>
    <name evidence="3" type="ORF">MARPO_0071s0048</name>
</gene>
<keyword evidence="2" id="KW-0472">Membrane</keyword>
<evidence type="ECO:0000256" key="1">
    <source>
        <dbReference type="SAM" id="MobiDB-lite"/>
    </source>
</evidence>
<protein>
    <submittedName>
        <fullName evidence="3">Uncharacterized protein</fullName>
    </submittedName>
</protein>
<evidence type="ECO:0000313" key="3">
    <source>
        <dbReference type="EMBL" id="PTQ35433.1"/>
    </source>
</evidence>
<name>A0A2R6WNL1_MARPO</name>
<dbReference type="AlphaFoldDB" id="A0A2R6WNL1"/>
<dbReference type="Gramene" id="Mp5g15610.1">
    <property type="protein sequence ID" value="Mp5g15610.1.cds1"/>
    <property type="gene ID" value="Mp5g15610"/>
</dbReference>
<proteinExistence type="predicted"/>
<reference evidence="4" key="1">
    <citation type="journal article" date="2017" name="Cell">
        <title>Insights into land plant evolution garnered from the Marchantia polymorpha genome.</title>
        <authorList>
            <person name="Bowman J.L."/>
            <person name="Kohchi T."/>
            <person name="Yamato K.T."/>
            <person name="Jenkins J."/>
            <person name="Shu S."/>
            <person name="Ishizaki K."/>
            <person name="Yamaoka S."/>
            <person name="Nishihama R."/>
            <person name="Nakamura Y."/>
            <person name="Berger F."/>
            <person name="Adam C."/>
            <person name="Aki S.S."/>
            <person name="Althoff F."/>
            <person name="Araki T."/>
            <person name="Arteaga-Vazquez M.A."/>
            <person name="Balasubrmanian S."/>
            <person name="Barry K."/>
            <person name="Bauer D."/>
            <person name="Boehm C.R."/>
            <person name="Briginshaw L."/>
            <person name="Caballero-Perez J."/>
            <person name="Catarino B."/>
            <person name="Chen F."/>
            <person name="Chiyoda S."/>
            <person name="Chovatia M."/>
            <person name="Davies K.M."/>
            <person name="Delmans M."/>
            <person name="Demura T."/>
            <person name="Dierschke T."/>
            <person name="Dolan L."/>
            <person name="Dorantes-Acosta A.E."/>
            <person name="Eklund D.M."/>
            <person name="Florent S.N."/>
            <person name="Flores-Sandoval E."/>
            <person name="Fujiyama A."/>
            <person name="Fukuzawa H."/>
            <person name="Galik B."/>
            <person name="Grimanelli D."/>
            <person name="Grimwood J."/>
            <person name="Grossniklaus U."/>
            <person name="Hamada T."/>
            <person name="Haseloff J."/>
            <person name="Hetherington A.J."/>
            <person name="Higo A."/>
            <person name="Hirakawa Y."/>
            <person name="Hundley H.N."/>
            <person name="Ikeda Y."/>
            <person name="Inoue K."/>
            <person name="Inoue S.I."/>
            <person name="Ishida S."/>
            <person name="Jia Q."/>
            <person name="Kakita M."/>
            <person name="Kanazawa T."/>
            <person name="Kawai Y."/>
            <person name="Kawashima T."/>
            <person name="Kennedy M."/>
            <person name="Kinose K."/>
            <person name="Kinoshita T."/>
            <person name="Kohara Y."/>
            <person name="Koide E."/>
            <person name="Komatsu K."/>
            <person name="Kopischke S."/>
            <person name="Kubo M."/>
            <person name="Kyozuka J."/>
            <person name="Lagercrantz U."/>
            <person name="Lin S.S."/>
            <person name="Lindquist E."/>
            <person name="Lipzen A.M."/>
            <person name="Lu C.W."/>
            <person name="De Luna E."/>
            <person name="Martienssen R.A."/>
            <person name="Minamino N."/>
            <person name="Mizutani M."/>
            <person name="Mizutani M."/>
            <person name="Mochizuki N."/>
            <person name="Monte I."/>
            <person name="Mosher R."/>
            <person name="Nagasaki H."/>
            <person name="Nakagami H."/>
            <person name="Naramoto S."/>
            <person name="Nishitani K."/>
            <person name="Ohtani M."/>
            <person name="Okamoto T."/>
            <person name="Okumura M."/>
            <person name="Phillips J."/>
            <person name="Pollak B."/>
            <person name="Reinders A."/>
            <person name="Rovekamp M."/>
            <person name="Sano R."/>
            <person name="Sawa S."/>
            <person name="Schmid M.W."/>
            <person name="Shirakawa M."/>
            <person name="Solano R."/>
            <person name="Spunde A."/>
            <person name="Suetsugu N."/>
            <person name="Sugano S."/>
            <person name="Sugiyama A."/>
            <person name="Sun R."/>
            <person name="Suzuki Y."/>
            <person name="Takenaka M."/>
            <person name="Takezawa D."/>
            <person name="Tomogane H."/>
            <person name="Tsuzuki M."/>
            <person name="Ueda T."/>
            <person name="Umeda M."/>
            <person name="Ward J.M."/>
            <person name="Watanabe Y."/>
            <person name="Yazaki K."/>
            <person name="Yokoyama R."/>
            <person name="Yoshitake Y."/>
            <person name="Yotsui I."/>
            <person name="Zachgo S."/>
            <person name="Schmutz J."/>
        </authorList>
    </citation>
    <scope>NUCLEOTIDE SEQUENCE [LARGE SCALE GENOMIC DNA]</scope>
    <source>
        <strain evidence="4">Tak-1</strain>
    </source>
</reference>
<evidence type="ECO:0000256" key="2">
    <source>
        <dbReference type="SAM" id="Phobius"/>
    </source>
</evidence>
<evidence type="ECO:0000313" key="4">
    <source>
        <dbReference type="Proteomes" id="UP000244005"/>
    </source>
</evidence>
<organism evidence="3 4">
    <name type="scientific">Marchantia polymorpha</name>
    <name type="common">Common liverwort</name>
    <name type="synonym">Marchantia aquatica</name>
    <dbReference type="NCBI Taxonomy" id="3197"/>
    <lineage>
        <taxon>Eukaryota</taxon>
        <taxon>Viridiplantae</taxon>
        <taxon>Streptophyta</taxon>
        <taxon>Embryophyta</taxon>
        <taxon>Marchantiophyta</taxon>
        <taxon>Marchantiopsida</taxon>
        <taxon>Marchantiidae</taxon>
        <taxon>Marchantiales</taxon>
        <taxon>Marchantiaceae</taxon>
        <taxon>Marchantia</taxon>
    </lineage>
</organism>
<feature type="region of interest" description="Disordered" evidence="1">
    <location>
        <begin position="55"/>
        <end position="100"/>
    </location>
</feature>
<keyword evidence="2" id="KW-1133">Transmembrane helix</keyword>
<keyword evidence="4" id="KW-1185">Reference proteome</keyword>